<dbReference type="EMBL" id="FQYU01000007">
    <property type="protein sequence ID" value="SHJ67148.1"/>
    <property type="molecule type" value="Genomic_DNA"/>
</dbReference>
<evidence type="ECO:0000313" key="3">
    <source>
        <dbReference type="Proteomes" id="UP000184543"/>
    </source>
</evidence>
<dbReference type="InterPro" id="IPR019861">
    <property type="entry name" value="PorP/SprF_Bacteroidetes"/>
</dbReference>
<protein>
    <submittedName>
        <fullName evidence="2">Type IX secretion system membrane protein, PorP/SprF family</fullName>
    </submittedName>
</protein>
<reference evidence="3" key="1">
    <citation type="submission" date="2016-11" db="EMBL/GenBank/DDBJ databases">
        <authorList>
            <person name="Varghese N."/>
            <person name="Submissions S."/>
        </authorList>
    </citation>
    <scope>NUCLEOTIDE SEQUENCE [LARGE SCALE GENOMIC DNA]</scope>
    <source>
        <strain evidence="3">DSM 19858</strain>
    </source>
</reference>
<dbReference type="AlphaFoldDB" id="A0A1M6L7C9"/>
<dbReference type="NCBIfam" id="TIGR03519">
    <property type="entry name" value="T9SS_PorP_fam"/>
    <property type="match status" value="1"/>
</dbReference>
<organism evidence="2 3">
    <name type="scientific">Pseudozobellia thermophila</name>
    <dbReference type="NCBI Taxonomy" id="192903"/>
    <lineage>
        <taxon>Bacteria</taxon>
        <taxon>Pseudomonadati</taxon>
        <taxon>Bacteroidota</taxon>
        <taxon>Flavobacteriia</taxon>
        <taxon>Flavobacteriales</taxon>
        <taxon>Flavobacteriaceae</taxon>
        <taxon>Pseudozobellia</taxon>
    </lineage>
</organism>
<dbReference type="RefSeq" id="WP_072994815.1">
    <property type="nucleotide sequence ID" value="NZ_FQYU01000007.1"/>
</dbReference>
<keyword evidence="1" id="KW-0732">Signal</keyword>
<dbReference type="Proteomes" id="UP000184543">
    <property type="component" value="Unassembled WGS sequence"/>
</dbReference>
<name>A0A1M6L7C9_9FLAO</name>
<dbReference type="Pfam" id="PF11751">
    <property type="entry name" value="PorP_SprF"/>
    <property type="match status" value="1"/>
</dbReference>
<dbReference type="STRING" id="192903.SAMN04488513_10754"/>
<proteinExistence type="predicted"/>
<dbReference type="OrthoDB" id="1114455at2"/>
<feature type="chain" id="PRO_5009919166" evidence="1">
    <location>
        <begin position="26"/>
        <end position="308"/>
    </location>
</feature>
<keyword evidence="3" id="KW-1185">Reference proteome</keyword>
<evidence type="ECO:0000256" key="1">
    <source>
        <dbReference type="SAM" id="SignalP"/>
    </source>
</evidence>
<gene>
    <name evidence="2" type="ORF">SAMN04488513_10754</name>
</gene>
<accession>A0A1M6L7C9</accession>
<feature type="signal peptide" evidence="1">
    <location>
        <begin position="1"/>
        <end position="25"/>
    </location>
</feature>
<evidence type="ECO:0000313" key="2">
    <source>
        <dbReference type="EMBL" id="SHJ67148.1"/>
    </source>
</evidence>
<sequence length="308" mass="34206">MKTNSITITTLFLCVFLMAVNTMSAQQPAQYTQYMYNTMVLNPGYSSENSIIDATLLHRSQWVGIEGAPETQSLSVQGKFSERVRLGLTFVNDNIGAANDIDINGNFAYQIPVGYKTKLSLGLNAGVDILKVDWSKGTYEDGLDPIFADNINTLRPVFGAGAYYFSDKWYVGISTHNFLNSQIYSDNDEVVTDVKSQYYVMAGYVFDLTDNLKFKPTLLTKHVAGAPITVDVSGNFMINEILTLGLAYRYDDAISAMAGIHIAKSFFLGYAYDYSTTGLKSYNDGSHEIILKYSLFDGAKRALSPRFF</sequence>